<evidence type="ECO:0000256" key="4">
    <source>
        <dbReference type="SAM" id="Coils"/>
    </source>
</evidence>
<evidence type="ECO:0000256" key="1">
    <source>
        <dbReference type="ARBA" id="ARBA00023224"/>
    </source>
</evidence>
<dbReference type="CDD" id="cd06225">
    <property type="entry name" value="HAMP"/>
    <property type="match status" value="1"/>
</dbReference>
<name>A0ABW4JWX1_9HYPH</name>
<dbReference type="Pfam" id="PF00015">
    <property type="entry name" value="MCPsignal"/>
    <property type="match status" value="1"/>
</dbReference>
<dbReference type="PROSITE" id="PS50111">
    <property type="entry name" value="CHEMOTAXIS_TRANSDUC_2"/>
    <property type="match status" value="1"/>
</dbReference>
<evidence type="ECO:0000256" key="5">
    <source>
        <dbReference type="SAM" id="Phobius"/>
    </source>
</evidence>
<dbReference type="PANTHER" id="PTHR32089:SF112">
    <property type="entry name" value="LYSOZYME-LIKE PROTEIN-RELATED"/>
    <property type="match status" value="1"/>
</dbReference>
<evidence type="ECO:0000259" key="6">
    <source>
        <dbReference type="PROSITE" id="PS50111"/>
    </source>
</evidence>
<dbReference type="InterPro" id="IPR003660">
    <property type="entry name" value="HAMP_dom"/>
</dbReference>
<reference evidence="9" key="1">
    <citation type="journal article" date="2019" name="Int. J. Syst. Evol. Microbiol.">
        <title>The Global Catalogue of Microorganisms (GCM) 10K type strain sequencing project: providing services to taxonomists for standard genome sequencing and annotation.</title>
        <authorList>
            <consortium name="The Broad Institute Genomics Platform"/>
            <consortium name="The Broad Institute Genome Sequencing Center for Infectious Disease"/>
            <person name="Wu L."/>
            <person name="Ma J."/>
        </authorList>
    </citation>
    <scope>NUCLEOTIDE SEQUENCE [LARGE SCALE GENOMIC DNA]</scope>
    <source>
        <strain evidence="9">JCM 3369</strain>
    </source>
</reference>
<comment type="similarity">
    <text evidence="2">Belongs to the methyl-accepting chemotaxis (MCP) protein family.</text>
</comment>
<comment type="caution">
    <text evidence="8">The sequence shown here is derived from an EMBL/GenBank/DDBJ whole genome shotgun (WGS) entry which is preliminary data.</text>
</comment>
<feature type="domain" description="HAMP" evidence="7">
    <location>
        <begin position="88"/>
        <end position="141"/>
    </location>
</feature>
<evidence type="ECO:0000313" key="9">
    <source>
        <dbReference type="Proteomes" id="UP001597327"/>
    </source>
</evidence>
<feature type="transmembrane region" description="Helical" evidence="5">
    <location>
        <begin position="9"/>
        <end position="31"/>
    </location>
</feature>
<proteinExistence type="inferred from homology"/>
<dbReference type="PANTHER" id="PTHR32089">
    <property type="entry name" value="METHYL-ACCEPTING CHEMOTAXIS PROTEIN MCPB"/>
    <property type="match status" value="1"/>
</dbReference>
<dbReference type="Proteomes" id="UP001597327">
    <property type="component" value="Unassembled WGS sequence"/>
</dbReference>
<gene>
    <name evidence="8" type="ORF">ACFSC7_12380</name>
</gene>
<dbReference type="InterPro" id="IPR004090">
    <property type="entry name" value="Chemotax_Me-accpt_rcpt"/>
</dbReference>
<dbReference type="Pfam" id="PF00672">
    <property type="entry name" value="HAMP"/>
    <property type="match status" value="1"/>
</dbReference>
<keyword evidence="1 3" id="KW-0807">Transducer</keyword>
<sequence length="439" mass="45635">MTLSIKGRFVAMVLTAVAIMLAGTAFAFYSFRTALIAQLQNPTMKDVFLSGDLSSQIDKLILGEMINIALVVMPVGVGFLVLAIVLALGLARPLAKLQQGLDRLREGELDVEIDGADRRDELGVIARSVIGFREKLAQRAEEEAQQKAEQQARAEEDRKALMADVATDFERTVISVVEALTRASETVSQSSAVVQGAVGSSLEAVSEVSSASEEASSSVVAVNESAEHLARSIADIGGNVAQAAQIAGTAVAEARKTDAIVGRLSDTGRAIGEIVDLISQIASQTNLLALNATIEAARAGAAGSGFAVVANEVKTLAEQTTKATEDISAQVASVQDVAAQAEAAIGSIAATIDQISEISGIVRQAVEEQTHATHQIGDNARIAEGSSRRVSSNMGRLSAAMDDSHSATAELQSASGELAGLSSALQDQVRQFLVSVRAA</sequence>
<protein>
    <submittedName>
        <fullName evidence="8">Methyl-accepting chemotaxis protein</fullName>
    </submittedName>
</protein>
<evidence type="ECO:0000256" key="2">
    <source>
        <dbReference type="ARBA" id="ARBA00029447"/>
    </source>
</evidence>
<feature type="domain" description="Methyl-accepting transducer" evidence="6">
    <location>
        <begin position="176"/>
        <end position="412"/>
    </location>
</feature>
<dbReference type="PRINTS" id="PR00260">
    <property type="entry name" value="CHEMTRNSDUCR"/>
</dbReference>
<dbReference type="SUPFAM" id="SSF58104">
    <property type="entry name" value="Methyl-accepting chemotaxis protein (MCP) signaling domain"/>
    <property type="match status" value="1"/>
</dbReference>
<keyword evidence="9" id="KW-1185">Reference proteome</keyword>
<dbReference type="InterPro" id="IPR004089">
    <property type="entry name" value="MCPsignal_dom"/>
</dbReference>
<dbReference type="Gene3D" id="1.10.287.950">
    <property type="entry name" value="Methyl-accepting chemotaxis protein"/>
    <property type="match status" value="1"/>
</dbReference>
<dbReference type="PROSITE" id="PS50885">
    <property type="entry name" value="HAMP"/>
    <property type="match status" value="1"/>
</dbReference>
<keyword evidence="4" id="KW-0175">Coiled coil</keyword>
<feature type="coiled-coil region" evidence="4">
    <location>
        <begin position="133"/>
        <end position="164"/>
    </location>
</feature>
<evidence type="ECO:0000256" key="3">
    <source>
        <dbReference type="PROSITE-ProRule" id="PRU00284"/>
    </source>
</evidence>
<dbReference type="Gene3D" id="6.10.340.10">
    <property type="match status" value="1"/>
</dbReference>
<organism evidence="8 9">
    <name type="scientific">Roseibium aestuarii</name>
    <dbReference type="NCBI Taxonomy" id="2600299"/>
    <lineage>
        <taxon>Bacteria</taxon>
        <taxon>Pseudomonadati</taxon>
        <taxon>Pseudomonadota</taxon>
        <taxon>Alphaproteobacteria</taxon>
        <taxon>Hyphomicrobiales</taxon>
        <taxon>Stappiaceae</taxon>
        <taxon>Roseibium</taxon>
    </lineage>
</organism>
<dbReference type="SMART" id="SM00304">
    <property type="entry name" value="HAMP"/>
    <property type="match status" value="1"/>
</dbReference>
<dbReference type="SMART" id="SM00283">
    <property type="entry name" value="MA"/>
    <property type="match status" value="1"/>
</dbReference>
<dbReference type="EMBL" id="JBHUFA010000004">
    <property type="protein sequence ID" value="MFD1696317.1"/>
    <property type="molecule type" value="Genomic_DNA"/>
</dbReference>
<accession>A0ABW4JWX1</accession>
<dbReference type="RefSeq" id="WP_149892791.1">
    <property type="nucleotide sequence ID" value="NZ_JBHUFA010000004.1"/>
</dbReference>
<keyword evidence="5" id="KW-0472">Membrane</keyword>
<keyword evidence="5" id="KW-1133">Transmembrane helix</keyword>
<evidence type="ECO:0000259" key="7">
    <source>
        <dbReference type="PROSITE" id="PS50885"/>
    </source>
</evidence>
<feature type="transmembrane region" description="Helical" evidence="5">
    <location>
        <begin position="68"/>
        <end position="91"/>
    </location>
</feature>
<keyword evidence="5" id="KW-0812">Transmembrane</keyword>
<evidence type="ECO:0000313" key="8">
    <source>
        <dbReference type="EMBL" id="MFD1696317.1"/>
    </source>
</evidence>